<evidence type="ECO:0000259" key="6">
    <source>
        <dbReference type="Pfam" id="PF01048"/>
    </source>
</evidence>
<dbReference type="Gene3D" id="3.40.50.1580">
    <property type="entry name" value="Nucleoside phosphorylase domain"/>
    <property type="match status" value="1"/>
</dbReference>
<dbReference type="InterPro" id="IPR004402">
    <property type="entry name" value="DeoD-type"/>
</dbReference>
<gene>
    <name evidence="7" type="primary">deoD</name>
    <name evidence="7" type="ORF">Q8852_02435</name>
</gene>
<accession>A0ABY9H9A0</accession>
<dbReference type="InterPro" id="IPR035994">
    <property type="entry name" value="Nucleoside_phosphorylase_sf"/>
</dbReference>
<protein>
    <recommendedName>
        <fullName evidence="2">Uridine phosphorylase</fullName>
        <ecNumber evidence="1">2.4.2.3</ecNumber>
    </recommendedName>
</protein>
<dbReference type="NCBIfam" id="NF004489">
    <property type="entry name" value="PRK05819.1"/>
    <property type="match status" value="1"/>
</dbReference>
<evidence type="ECO:0000256" key="1">
    <source>
        <dbReference type="ARBA" id="ARBA00011888"/>
    </source>
</evidence>
<dbReference type="Proteomes" id="UP001237011">
    <property type="component" value="Chromosome"/>
</dbReference>
<evidence type="ECO:0000256" key="5">
    <source>
        <dbReference type="ARBA" id="ARBA00048447"/>
    </source>
</evidence>
<sequence>MTPHINAKQGEIAKTVIMPGDPLRAKYIAETYLDPGFKLVNTVRNVFMYTGTYKGKPITVAASGMGCPSIGIYSYELFKFYDVDRIIRIGSAGSYKADLGLYEVVLASEAFADADAYRRIALGKEGNIAYPSTKLNKEIEAIAKENGTPLTVGRVHSSDVFYSVVPVEQRIEETQSLCVEMESYALFTNAEVLGKEAACLLTISDNIITHEVTSAEERQTAFTKMMEIALKLAR</sequence>
<dbReference type="NCBIfam" id="TIGR00107">
    <property type="entry name" value="deoD"/>
    <property type="match status" value="1"/>
</dbReference>
<dbReference type="EMBL" id="CP132191">
    <property type="protein sequence ID" value="WLP85160.1"/>
    <property type="molecule type" value="Genomic_DNA"/>
</dbReference>
<keyword evidence="4 7" id="KW-0808">Transferase</keyword>
<proteinExistence type="predicted"/>
<dbReference type="SUPFAM" id="SSF53167">
    <property type="entry name" value="Purine and uridine phosphorylases"/>
    <property type="match status" value="1"/>
</dbReference>
<comment type="catalytic activity">
    <reaction evidence="5">
        <text>uridine + phosphate = alpha-D-ribose 1-phosphate + uracil</text>
        <dbReference type="Rhea" id="RHEA:24388"/>
        <dbReference type="ChEBI" id="CHEBI:16704"/>
        <dbReference type="ChEBI" id="CHEBI:17568"/>
        <dbReference type="ChEBI" id="CHEBI:43474"/>
        <dbReference type="ChEBI" id="CHEBI:57720"/>
        <dbReference type="EC" id="2.4.2.3"/>
    </reaction>
</comment>
<evidence type="ECO:0000256" key="3">
    <source>
        <dbReference type="ARBA" id="ARBA00022676"/>
    </source>
</evidence>
<evidence type="ECO:0000256" key="4">
    <source>
        <dbReference type="ARBA" id="ARBA00022679"/>
    </source>
</evidence>
<keyword evidence="3 7" id="KW-0328">Glycosyltransferase</keyword>
<dbReference type="CDD" id="cd09006">
    <property type="entry name" value="PNP_EcPNPI-like"/>
    <property type="match status" value="1"/>
</dbReference>
<organism evidence="7 8">
    <name type="scientific">Mycoplasma seminis</name>
    <dbReference type="NCBI Taxonomy" id="512749"/>
    <lineage>
        <taxon>Bacteria</taxon>
        <taxon>Bacillati</taxon>
        <taxon>Mycoplasmatota</taxon>
        <taxon>Mollicutes</taxon>
        <taxon>Mycoplasmataceae</taxon>
        <taxon>Mycoplasma</taxon>
    </lineage>
</organism>
<dbReference type="PANTHER" id="PTHR43691:SF11">
    <property type="entry name" value="FI09636P-RELATED"/>
    <property type="match status" value="1"/>
</dbReference>
<name>A0ABY9H9A0_9MOLU</name>
<dbReference type="PANTHER" id="PTHR43691">
    <property type="entry name" value="URIDINE PHOSPHORYLASE"/>
    <property type="match status" value="1"/>
</dbReference>
<feature type="domain" description="Nucleoside phosphorylase" evidence="6">
    <location>
        <begin position="15"/>
        <end position="230"/>
    </location>
</feature>
<dbReference type="Pfam" id="PF01048">
    <property type="entry name" value="PNP_UDP_1"/>
    <property type="match status" value="1"/>
</dbReference>
<evidence type="ECO:0000313" key="7">
    <source>
        <dbReference type="EMBL" id="WLP85160.1"/>
    </source>
</evidence>
<dbReference type="EC" id="2.4.2.3" evidence="1"/>
<reference evidence="7" key="1">
    <citation type="submission" date="2023-08" db="EMBL/GenBank/DDBJ databases">
        <title>Complete genome sequence of Mycoplasma seminis 2200.</title>
        <authorList>
            <person name="Spergser J."/>
        </authorList>
    </citation>
    <scope>NUCLEOTIDE SEQUENCE [LARGE SCALE GENOMIC DNA]</scope>
    <source>
        <strain evidence="7">2200</strain>
    </source>
</reference>
<dbReference type="InterPro" id="IPR000845">
    <property type="entry name" value="Nucleoside_phosphorylase_d"/>
</dbReference>
<dbReference type="GO" id="GO:0004731">
    <property type="term" value="F:purine-nucleoside phosphorylase activity"/>
    <property type="evidence" value="ECO:0007669"/>
    <property type="project" value="UniProtKB-EC"/>
</dbReference>
<dbReference type="RefSeq" id="WP_305937599.1">
    <property type="nucleotide sequence ID" value="NZ_CP132191.1"/>
</dbReference>
<keyword evidence="8" id="KW-1185">Reference proteome</keyword>
<evidence type="ECO:0000256" key="2">
    <source>
        <dbReference type="ARBA" id="ARBA00021980"/>
    </source>
</evidence>
<evidence type="ECO:0000313" key="8">
    <source>
        <dbReference type="Proteomes" id="UP001237011"/>
    </source>
</evidence>